<dbReference type="InterPro" id="IPR028978">
    <property type="entry name" value="Chorismate_lyase_/UTRA_dom_sf"/>
</dbReference>
<dbReference type="InterPro" id="IPR000524">
    <property type="entry name" value="Tscrpt_reg_HTH_GntR"/>
</dbReference>
<evidence type="ECO:0000256" key="2">
    <source>
        <dbReference type="ARBA" id="ARBA00023125"/>
    </source>
</evidence>
<dbReference type="Pfam" id="PF07702">
    <property type="entry name" value="UTRA"/>
    <property type="match status" value="1"/>
</dbReference>
<dbReference type="CDD" id="cd07377">
    <property type="entry name" value="WHTH_GntR"/>
    <property type="match status" value="1"/>
</dbReference>
<dbReference type="Gene3D" id="3.40.1410.10">
    <property type="entry name" value="Chorismate lyase-like"/>
    <property type="match status" value="1"/>
</dbReference>
<sequence length="242" mass="25736">MAAPQPLYERIEKQLRRRLAAATDGDPFPSEPRLAAEFGVSRMTVRAALAGLERDGLLERVPGRGSFVRRAAAARPVGTLLSFHDQALAAGRTPRSRVLRAGVRPASPQEAAALYPTAPVQDATVVGISRVRLFDDLPVAVEHAAFPASLDALLTADLETGSLHNALRRLGLHPTLGSSVLTARTAGDDAPELGVDAATPMLVETRSIADQHGAPLEHTVSSYVAHRYALQVDFSVAHREGP</sequence>
<dbReference type="SUPFAM" id="SSF64288">
    <property type="entry name" value="Chorismate lyase-like"/>
    <property type="match status" value="1"/>
</dbReference>
<feature type="domain" description="HTH gntR-type" evidence="4">
    <location>
        <begin position="5"/>
        <end position="71"/>
    </location>
</feature>
<keyword evidence="6" id="KW-1185">Reference proteome</keyword>
<keyword evidence="3" id="KW-0804">Transcription</keyword>
<dbReference type="InterPro" id="IPR036388">
    <property type="entry name" value="WH-like_DNA-bd_sf"/>
</dbReference>
<accession>A0ABW6L1V2</accession>
<proteinExistence type="predicted"/>
<dbReference type="RefSeq" id="WP_388350428.1">
    <property type="nucleotide sequence ID" value="NZ_JBIAFJ010000025.1"/>
</dbReference>
<dbReference type="PANTHER" id="PTHR44846:SF16">
    <property type="entry name" value="TRANSCRIPTIONAL REGULATOR PHNF-RELATED"/>
    <property type="match status" value="1"/>
</dbReference>
<comment type="caution">
    <text evidence="5">The sequence shown here is derived from an EMBL/GenBank/DDBJ whole genome shotgun (WGS) entry which is preliminary data.</text>
</comment>
<dbReference type="PANTHER" id="PTHR44846">
    <property type="entry name" value="MANNOSYL-D-GLYCERATE TRANSPORT/METABOLISM SYSTEM REPRESSOR MNGR-RELATED"/>
    <property type="match status" value="1"/>
</dbReference>
<dbReference type="InterPro" id="IPR050679">
    <property type="entry name" value="Bact_HTH_transcr_reg"/>
</dbReference>
<dbReference type="SMART" id="SM00866">
    <property type="entry name" value="UTRA"/>
    <property type="match status" value="1"/>
</dbReference>
<evidence type="ECO:0000313" key="5">
    <source>
        <dbReference type="EMBL" id="MFE9172662.1"/>
    </source>
</evidence>
<dbReference type="Pfam" id="PF00392">
    <property type="entry name" value="GntR"/>
    <property type="match status" value="1"/>
</dbReference>
<dbReference type="PROSITE" id="PS50949">
    <property type="entry name" value="HTH_GNTR"/>
    <property type="match status" value="1"/>
</dbReference>
<dbReference type="Proteomes" id="UP001601197">
    <property type="component" value="Unassembled WGS sequence"/>
</dbReference>
<evidence type="ECO:0000313" key="6">
    <source>
        <dbReference type="Proteomes" id="UP001601197"/>
    </source>
</evidence>
<dbReference type="Gene3D" id="1.10.10.10">
    <property type="entry name" value="Winged helix-like DNA-binding domain superfamily/Winged helix DNA-binding domain"/>
    <property type="match status" value="1"/>
</dbReference>
<keyword evidence="1" id="KW-0805">Transcription regulation</keyword>
<dbReference type="InterPro" id="IPR011663">
    <property type="entry name" value="UTRA"/>
</dbReference>
<dbReference type="SMART" id="SM00345">
    <property type="entry name" value="HTH_GNTR"/>
    <property type="match status" value="1"/>
</dbReference>
<evidence type="ECO:0000256" key="3">
    <source>
        <dbReference type="ARBA" id="ARBA00023163"/>
    </source>
</evidence>
<keyword evidence="2" id="KW-0238">DNA-binding</keyword>
<gene>
    <name evidence="5" type="ORF">ACFYNZ_24845</name>
</gene>
<dbReference type="EMBL" id="JBIAFJ010000025">
    <property type="protein sequence ID" value="MFE9172662.1"/>
    <property type="molecule type" value="Genomic_DNA"/>
</dbReference>
<evidence type="ECO:0000256" key="1">
    <source>
        <dbReference type="ARBA" id="ARBA00023015"/>
    </source>
</evidence>
<protein>
    <submittedName>
        <fullName evidence="5">GntR family transcriptional regulator</fullName>
    </submittedName>
</protein>
<organism evidence="5 6">
    <name type="scientific">Streptomyces kebangsaanensis</name>
    <dbReference type="NCBI Taxonomy" id="864058"/>
    <lineage>
        <taxon>Bacteria</taxon>
        <taxon>Bacillati</taxon>
        <taxon>Actinomycetota</taxon>
        <taxon>Actinomycetes</taxon>
        <taxon>Kitasatosporales</taxon>
        <taxon>Streptomycetaceae</taxon>
        <taxon>Streptomyces</taxon>
    </lineage>
</organism>
<reference evidence="5 6" key="1">
    <citation type="submission" date="2024-10" db="EMBL/GenBank/DDBJ databases">
        <title>The Natural Products Discovery Center: Release of the First 8490 Sequenced Strains for Exploring Actinobacteria Biosynthetic Diversity.</title>
        <authorList>
            <person name="Kalkreuter E."/>
            <person name="Kautsar S.A."/>
            <person name="Yang D."/>
            <person name="Bader C.D."/>
            <person name="Teijaro C.N."/>
            <person name="Fluegel L."/>
            <person name="Davis C.M."/>
            <person name="Simpson J.R."/>
            <person name="Lauterbach L."/>
            <person name="Steele A.D."/>
            <person name="Gui C."/>
            <person name="Meng S."/>
            <person name="Li G."/>
            <person name="Viehrig K."/>
            <person name="Ye F."/>
            <person name="Su P."/>
            <person name="Kiefer A.F."/>
            <person name="Nichols A."/>
            <person name="Cepeda A.J."/>
            <person name="Yan W."/>
            <person name="Fan B."/>
            <person name="Jiang Y."/>
            <person name="Adhikari A."/>
            <person name="Zheng C.-J."/>
            <person name="Schuster L."/>
            <person name="Cowan T.M."/>
            <person name="Smanski M.J."/>
            <person name="Chevrette M.G."/>
            <person name="De Carvalho L.P.S."/>
            <person name="Shen B."/>
        </authorList>
    </citation>
    <scope>NUCLEOTIDE SEQUENCE [LARGE SCALE GENOMIC DNA]</scope>
    <source>
        <strain evidence="5 6">NPDC007147</strain>
    </source>
</reference>
<dbReference type="SUPFAM" id="SSF46785">
    <property type="entry name" value="Winged helix' DNA-binding domain"/>
    <property type="match status" value="1"/>
</dbReference>
<evidence type="ECO:0000259" key="4">
    <source>
        <dbReference type="PROSITE" id="PS50949"/>
    </source>
</evidence>
<dbReference type="InterPro" id="IPR036390">
    <property type="entry name" value="WH_DNA-bd_sf"/>
</dbReference>
<dbReference type="PRINTS" id="PR00035">
    <property type="entry name" value="HTHGNTR"/>
</dbReference>
<name>A0ABW6L1V2_9ACTN</name>